<feature type="chain" id="PRO_5022228513" evidence="3">
    <location>
        <begin position="24"/>
        <end position="458"/>
    </location>
</feature>
<dbReference type="Gene3D" id="1.20.1600.10">
    <property type="entry name" value="Outer membrane efflux proteins (OEP)"/>
    <property type="match status" value="1"/>
</dbReference>
<feature type="signal peptide" evidence="3">
    <location>
        <begin position="1"/>
        <end position="23"/>
    </location>
</feature>
<evidence type="ECO:0000313" key="5">
    <source>
        <dbReference type="Proteomes" id="UP000319449"/>
    </source>
</evidence>
<organism evidence="4 5">
    <name type="scientific">Geobacter argillaceus</name>
    <dbReference type="NCBI Taxonomy" id="345631"/>
    <lineage>
        <taxon>Bacteria</taxon>
        <taxon>Pseudomonadati</taxon>
        <taxon>Thermodesulfobacteriota</taxon>
        <taxon>Desulfuromonadia</taxon>
        <taxon>Geobacterales</taxon>
        <taxon>Geobacteraceae</taxon>
        <taxon>Geobacter</taxon>
    </lineage>
</organism>
<feature type="compositionally biased region" description="Polar residues" evidence="2">
    <location>
        <begin position="429"/>
        <end position="446"/>
    </location>
</feature>
<protein>
    <submittedName>
        <fullName evidence="4">Outer membrane protein TolC</fullName>
    </submittedName>
</protein>
<reference evidence="4 5" key="1">
    <citation type="submission" date="2019-07" db="EMBL/GenBank/DDBJ databases">
        <title>Genomic Encyclopedia of Archaeal and Bacterial Type Strains, Phase II (KMG-II): from individual species to whole genera.</title>
        <authorList>
            <person name="Goeker M."/>
        </authorList>
    </citation>
    <scope>NUCLEOTIDE SEQUENCE [LARGE SCALE GENOMIC DNA]</scope>
    <source>
        <strain evidence="4 5">ATCC BAA-1139</strain>
    </source>
</reference>
<proteinExistence type="inferred from homology"/>
<evidence type="ECO:0000256" key="3">
    <source>
        <dbReference type="SAM" id="SignalP"/>
    </source>
</evidence>
<feature type="region of interest" description="Disordered" evidence="2">
    <location>
        <begin position="429"/>
        <end position="458"/>
    </location>
</feature>
<dbReference type="InterPro" id="IPR003423">
    <property type="entry name" value="OMP_efflux"/>
</dbReference>
<dbReference type="Proteomes" id="UP000319449">
    <property type="component" value="Unassembled WGS sequence"/>
</dbReference>
<gene>
    <name evidence="4" type="ORF">JN12_01545</name>
</gene>
<dbReference type="InterPro" id="IPR010131">
    <property type="entry name" value="MdtP/NodT-like"/>
</dbReference>
<dbReference type="PANTHER" id="PTHR30203:SF24">
    <property type="entry name" value="BLR4935 PROTEIN"/>
    <property type="match status" value="1"/>
</dbReference>
<dbReference type="Pfam" id="PF02321">
    <property type="entry name" value="OEP"/>
    <property type="match status" value="2"/>
</dbReference>
<evidence type="ECO:0000256" key="1">
    <source>
        <dbReference type="ARBA" id="ARBA00007613"/>
    </source>
</evidence>
<dbReference type="GO" id="GO:0015562">
    <property type="term" value="F:efflux transmembrane transporter activity"/>
    <property type="evidence" value="ECO:0007669"/>
    <property type="project" value="InterPro"/>
</dbReference>
<evidence type="ECO:0000256" key="2">
    <source>
        <dbReference type="SAM" id="MobiDB-lite"/>
    </source>
</evidence>
<keyword evidence="3" id="KW-0732">Signal</keyword>
<dbReference type="PANTHER" id="PTHR30203">
    <property type="entry name" value="OUTER MEMBRANE CATION EFFLUX PROTEIN"/>
    <property type="match status" value="1"/>
</dbReference>
<dbReference type="EMBL" id="VLLN01000007">
    <property type="protein sequence ID" value="TWJ19744.1"/>
    <property type="molecule type" value="Genomic_DNA"/>
</dbReference>
<dbReference type="AlphaFoldDB" id="A0A562VPS1"/>
<evidence type="ECO:0000313" key="4">
    <source>
        <dbReference type="EMBL" id="TWJ19744.1"/>
    </source>
</evidence>
<name>A0A562VPS1_9BACT</name>
<comment type="similarity">
    <text evidence="1">Belongs to the outer membrane factor (OMF) (TC 1.B.17) family.</text>
</comment>
<sequence>MKINNGIIVITCAILLKMNIAHAADTSPPENLSILVATALDNNPELKSSTSRWQMFKNRIAQARTFDDPMLMLKIQNGIVSDPFNFRKDPMTQKVIGISQQLPFWGKRDLKGEVATKEAESYRWQVEERKLELRRMVVETYYQIYFTDKSLGIVDKNLNILGDFITLAETKYSVGQGVQQDVFKAQVERSKMLDMRISLEQQRKSLQANLNTLLYRPAETPIGAIPDFDIRQITQSPEELRTIAYENRPLLKSLSALIEKGKAGHKLAEKESYPDFNVSLEYMQRDRFEGSNGDDMYSLGVTFNLPVQKERRQAMVAESSSEISMANEELNSAKNSINLSVSDITAQLERRKKLIELYKAGIIPQSEQSLESAAIGYRVNKVDFLTLLDSRMTLFNYERELYESQAEYMMKIAQLEAVVGTDLVTAPSQQSLSPLPATSETPQTPAVVQPTVEHTQHH</sequence>
<comment type="caution">
    <text evidence="4">The sequence shown here is derived from an EMBL/GenBank/DDBJ whole genome shotgun (WGS) entry which is preliminary data.</text>
</comment>
<dbReference type="SUPFAM" id="SSF56954">
    <property type="entry name" value="Outer membrane efflux proteins (OEP)"/>
    <property type="match status" value="1"/>
</dbReference>
<dbReference type="OrthoDB" id="9769048at2"/>
<accession>A0A562VPS1</accession>
<keyword evidence="5" id="KW-1185">Reference proteome</keyword>